<evidence type="ECO:0000313" key="1">
    <source>
        <dbReference type="EMBL" id="KAJ7763111.1"/>
    </source>
</evidence>
<dbReference type="Proteomes" id="UP001215280">
    <property type="component" value="Unassembled WGS sequence"/>
</dbReference>
<dbReference type="AlphaFoldDB" id="A0AAD7JEC9"/>
<evidence type="ECO:0000313" key="2">
    <source>
        <dbReference type="Proteomes" id="UP001215280"/>
    </source>
</evidence>
<reference evidence="1" key="1">
    <citation type="submission" date="2023-03" db="EMBL/GenBank/DDBJ databases">
        <title>Massive genome expansion in bonnet fungi (Mycena s.s.) driven by repeated elements and novel gene families across ecological guilds.</title>
        <authorList>
            <consortium name="Lawrence Berkeley National Laboratory"/>
            <person name="Harder C.B."/>
            <person name="Miyauchi S."/>
            <person name="Viragh M."/>
            <person name="Kuo A."/>
            <person name="Thoen E."/>
            <person name="Andreopoulos B."/>
            <person name="Lu D."/>
            <person name="Skrede I."/>
            <person name="Drula E."/>
            <person name="Henrissat B."/>
            <person name="Morin E."/>
            <person name="Kohler A."/>
            <person name="Barry K."/>
            <person name="LaButti K."/>
            <person name="Morin E."/>
            <person name="Salamov A."/>
            <person name="Lipzen A."/>
            <person name="Mereny Z."/>
            <person name="Hegedus B."/>
            <person name="Baldrian P."/>
            <person name="Stursova M."/>
            <person name="Weitz H."/>
            <person name="Taylor A."/>
            <person name="Grigoriev I.V."/>
            <person name="Nagy L.G."/>
            <person name="Martin F."/>
            <person name="Kauserud H."/>
        </authorList>
    </citation>
    <scope>NUCLEOTIDE SEQUENCE</scope>
    <source>
        <strain evidence="1">CBHHK188m</strain>
    </source>
</reference>
<name>A0AAD7JEC9_9AGAR</name>
<protein>
    <submittedName>
        <fullName evidence="1">Uncharacterized protein</fullName>
    </submittedName>
</protein>
<dbReference type="EMBL" id="JARJLG010000041">
    <property type="protein sequence ID" value="KAJ7763111.1"/>
    <property type="molecule type" value="Genomic_DNA"/>
</dbReference>
<gene>
    <name evidence="1" type="ORF">DFH07DRAFT_956488</name>
</gene>
<organism evidence="1 2">
    <name type="scientific">Mycena maculata</name>
    <dbReference type="NCBI Taxonomy" id="230809"/>
    <lineage>
        <taxon>Eukaryota</taxon>
        <taxon>Fungi</taxon>
        <taxon>Dikarya</taxon>
        <taxon>Basidiomycota</taxon>
        <taxon>Agaricomycotina</taxon>
        <taxon>Agaricomycetes</taxon>
        <taxon>Agaricomycetidae</taxon>
        <taxon>Agaricales</taxon>
        <taxon>Marasmiineae</taxon>
        <taxon>Mycenaceae</taxon>
        <taxon>Mycena</taxon>
    </lineage>
</organism>
<keyword evidence="2" id="KW-1185">Reference proteome</keyword>
<proteinExistence type="predicted"/>
<comment type="caution">
    <text evidence="1">The sequence shown here is derived from an EMBL/GenBank/DDBJ whole genome shotgun (WGS) entry which is preliminary data.</text>
</comment>
<accession>A0AAD7JEC9</accession>
<sequence length="219" mass="23881">MPSLPEGGNTSVADLLEQATFPYLRQLKVTLLAGVDDLRQIQALSHSGPTLESVAMDLGNLSSLRLLLAHTPSVTELELEVDNKFPHNLSAISTVLESNLLPRLESFQNYDPPDYEAGRDALVKMLHARCTNLPGRQVLRSVTVVLPRQTSVNAVPFTSLARAGVAVTVQGYGVGVKVGGNVDSEDGRAQDVPNRRSRRQRMKDFFQSVVGRRFSSSSK</sequence>